<feature type="region of interest" description="Disordered" evidence="1">
    <location>
        <begin position="206"/>
        <end position="236"/>
    </location>
</feature>
<gene>
    <name evidence="3" type="ORF">PSNMU_V1.4_AUG-EV-PASAV3_0004710</name>
</gene>
<feature type="transmembrane region" description="Helical" evidence="2">
    <location>
        <begin position="174"/>
        <end position="196"/>
    </location>
</feature>
<keyword evidence="2" id="KW-0472">Membrane</keyword>
<dbReference type="AlphaFoldDB" id="A0A448YVH6"/>
<dbReference type="EMBL" id="CAACVS010000009">
    <property type="protein sequence ID" value="VEU33781.1"/>
    <property type="molecule type" value="Genomic_DNA"/>
</dbReference>
<feature type="transmembrane region" description="Helical" evidence="2">
    <location>
        <begin position="101"/>
        <end position="120"/>
    </location>
</feature>
<feature type="compositionally biased region" description="Low complexity" evidence="1">
    <location>
        <begin position="206"/>
        <end position="229"/>
    </location>
</feature>
<dbReference type="OrthoDB" id="47216at2759"/>
<organism evidence="3 4">
    <name type="scientific">Pseudo-nitzschia multistriata</name>
    <dbReference type="NCBI Taxonomy" id="183589"/>
    <lineage>
        <taxon>Eukaryota</taxon>
        <taxon>Sar</taxon>
        <taxon>Stramenopiles</taxon>
        <taxon>Ochrophyta</taxon>
        <taxon>Bacillariophyta</taxon>
        <taxon>Bacillariophyceae</taxon>
        <taxon>Bacillariophycidae</taxon>
        <taxon>Bacillariales</taxon>
        <taxon>Bacillariaceae</taxon>
        <taxon>Pseudo-nitzschia</taxon>
    </lineage>
</organism>
<evidence type="ECO:0000313" key="4">
    <source>
        <dbReference type="Proteomes" id="UP000291116"/>
    </source>
</evidence>
<protein>
    <submittedName>
        <fullName evidence="3">Uncharacterized protein</fullName>
    </submittedName>
</protein>
<name>A0A448YVH6_9STRA</name>
<evidence type="ECO:0000313" key="3">
    <source>
        <dbReference type="EMBL" id="VEU33781.1"/>
    </source>
</evidence>
<sequence length="333" mass="35771">MCGPTNRLPPVQDGPAVDARSSSGKPPLPNPATPTTGHQAPPGSSKRSSAVPSGILHVSPAVAAAALAAFVSVAPSYLYVNRGFTVWFHWASLACVLTRSHFLAQALVLCGTSICLGWYACLVHEYAVHGRVFDALHKNMPGALVDRMLLPGGGGGESGGSPNGVLDFESTGSLLAMAVSHVLDFLGHPCLTYYFWRKHRQLQSQSSVGGSNRNNNNNNKTHSNGTNENLVSTASSNTKGDDEALFAWPVILASYGYSRVWSLFHTYHNHGACSWFYVGFDVYVLDDLDAWYVAYAMESLFYVSIVIWKLGKSLASLKTTTTTQIPPSTTKAC</sequence>
<keyword evidence="2" id="KW-1133">Transmembrane helix</keyword>
<feature type="region of interest" description="Disordered" evidence="1">
    <location>
        <begin position="1"/>
        <end position="51"/>
    </location>
</feature>
<feature type="transmembrane region" description="Helical" evidence="2">
    <location>
        <begin position="55"/>
        <end position="80"/>
    </location>
</feature>
<reference evidence="3 4" key="1">
    <citation type="submission" date="2019-01" db="EMBL/GenBank/DDBJ databases">
        <authorList>
            <person name="Ferrante I. M."/>
        </authorList>
    </citation>
    <scope>NUCLEOTIDE SEQUENCE [LARGE SCALE GENOMIC DNA]</scope>
    <source>
        <strain evidence="3 4">B856</strain>
    </source>
</reference>
<accession>A0A448YVH6</accession>
<evidence type="ECO:0000256" key="2">
    <source>
        <dbReference type="SAM" id="Phobius"/>
    </source>
</evidence>
<proteinExistence type="predicted"/>
<keyword evidence="4" id="KW-1185">Reference proteome</keyword>
<dbReference type="Proteomes" id="UP000291116">
    <property type="component" value="Unassembled WGS sequence"/>
</dbReference>
<keyword evidence="2" id="KW-0812">Transmembrane</keyword>
<evidence type="ECO:0000256" key="1">
    <source>
        <dbReference type="SAM" id="MobiDB-lite"/>
    </source>
</evidence>